<dbReference type="AlphaFoldDB" id="A0A6N4THE4"/>
<evidence type="ECO:0000313" key="7">
    <source>
        <dbReference type="EMBL" id="BBK22288.1"/>
    </source>
</evidence>
<evidence type="ECO:0000259" key="4">
    <source>
        <dbReference type="Pfam" id="PF13007"/>
    </source>
</evidence>
<dbReference type="Pfam" id="PF03050">
    <property type="entry name" value="DDE_Tnp_IS66"/>
    <property type="match status" value="1"/>
</dbReference>
<dbReference type="Pfam" id="PF13007">
    <property type="entry name" value="LZ_Tnp_IS66"/>
    <property type="match status" value="1"/>
</dbReference>
<dbReference type="Pfam" id="PF13005">
    <property type="entry name" value="zf-IS66"/>
    <property type="match status" value="1"/>
</dbReference>
<evidence type="ECO:0000313" key="9">
    <source>
        <dbReference type="Proteomes" id="UP000464754"/>
    </source>
</evidence>
<gene>
    <name evidence="6" type="ORF">Aargi30884_05810</name>
    <name evidence="7" type="ORF">Aargi30884_11910</name>
    <name evidence="8" type="ORF">Aargi30884_14410</name>
</gene>
<dbReference type="PANTHER" id="PTHR33678">
    <property type="entry name" value="BLL1576 PROTEIN"/>
    <property type="match status" value="1"/>
</dbReference>
<dbReference type="InterPro" id="IPR052344">
    <property type="entry name" value="Transposase-related"/>
</dbReference>
<dbReference type="EMBL" id="AP019695">
    <property type="protein sequence ID" value="BBK21678.1"/>
    <property type="molecule type" value="Genomic_DNA"/>
</dbReference>
<dbReference type="PANTHER" id="PTHR33678:SF1">
    <property type="entry name" value="BLL1576 PROTEIN"/>
    <property type="match status" value="1"/>
</dbReference>
<accession>A0A6N4THE4</accession>
<organism evidence="7 9">
    <name type="scientific">Amedibacterium intestinale</name>
    <dbReference type="NCBI Taxonomy" id="2583452"/>
    <lineage>
        <taxon>Bacteria</taxon>
        <taxon>Bacillati</taxon>
        <taxon>Bacillota</taxon>
        <taxon>Erysipelotrichia</taxon>
        <taxon>Erysipelotrichales</taxon>
        <taxon>Erysipelotrichaceae</taxon>
        <taxon>Amedibacterium</taxon>
    </lineage>
</organism>
<evidence type="ECO:0000256" key="1">
    <source>
        <dbReference type="SAM" id="Coils"/>
    </source>
</evidence>
<dbReference type="EMBL" id="AP019695">
    <property type="protein sequence ID" value="BBK22288.1"/>
    <property type="molecule type" value="Genomic_DNA"/>
</dbReference>
<dbReference type="Pfam" id="PF13817">
    <property type="entry name" value="DDE_Tnp_IS66_C"/>
    <property type="match status" value="1"/>
</dbReference>
<dbReference type="KEGG" id="aarg:Aargi30884_14410"/>
<feature type="coiled-coil region" evidence="1">
    <location>
        <begin position="6"/>
        <end position="54"/>
    </location>
</feature>
<dbReference type="RefSeq" id="WP_115714910.1">
    <property type="nucleotide sequence ID" value="NZ_AP019695.1"/>
</dbReference>
<reference evidence="9" key="1">
    <citation type="submission" date="2019-05" db="EMBL/GenBank/DDBJ databases">
        <title>Complete genome sequencing of Absiella argi strain JCM 30884.</title>
        <authorList>
            <person name="Sakamoto M."/>
            <person name="Murakami T."/>
            <person name="Mori H."/>
        </authorList>
    </citation>
    <scope>NUCLEOTIDE SEQUENCE [LARGE SCALE GENOMIC DNA]</scope>
    <source>
        <strain evidence="9">JCM 30884</strain>
    </source>
</reference>
<dbReference type="KEGG" id="aarg:Aargi30884_11910"/>
<proteinExistence type="predicted"/>
<feature type="domain" description="Transposase IS66 central" evidence="2">
    <location>
        <begin position="186"/>
        <end position="471"/>
    </location>
</feature>
<evidence type="ECO:0000259" key="2">
    <source>
        <dbReference type="Pfam" id="PF03050"/>
    </source>
</evidence>
<keyword evidence="9" id="KW-1185">Reference proteome</keyword>
<keyword evidence="1" id="KW-0175">Coiled coil</keyword>
<dbReference type="EMBL" id="AP019695">
    <property type="protein sequence ID" value="BBK22538.1"/>
    <property type="molecule type" value="Genomic_DNA"/>
</dbReference>
<evidence type="ECO:0000259" key="3">
    <source>
        <dbReference type="Pfam" id="PF13005"/>
    </source>
</evidence>
<name>A0A6N4THE4_9FIRM</name>
<evidence type="ECO:0000313" key="6">
    <source>
        <dbReference type="EMBL" id="BBK21678.1"/>
    </source>
</evidence>
<feature type="domain" description="Transposase TnpC homeodomain" evidence="4">
    <location>
        <begin position="44"/>
        <end position="113"/>
    </location>
</feature>
<feature type="domain" description="Transposase IS66 C-terminal" evidence="5">
    <location>
        <begin position="478"/>
        <end position="519"/>
    </location>
</feature>
<dbReference type="KEGG" id="aarg:Aargi30884_05810"/>
<evidence type="ECO:0000259" key="5">
    <source>
        <dbReference type="Pfam" id="PF13817"/>
    </source>
</evidence>
<reference evidence="7" key="2">
    <citation type="journal article" date="2020" name="Int. J. Syst. Evol. Microbiol.">
        <title>Amedibacterium intestinale gen. nov., sp. nov., isolated from human faeces, and reclassification of Eubacterium dolichum Moore et al. 1976 (Approved Lists 1980) as Amedibacillus dolichus gen. nov., comb. nov.</title>
        <authorList>
            <person name="Ikeyama N."/>
            <person name="Toyoda A."/>
            <person name="Morohoshi S."/>
            <person name="Kunihiro T."/>
            <person name="Murakami T."/>
            <person name="Mori H."/>
            <person name="Iino T."/>
            <person name="Ohkuma M."/>
            <person name="Sakamoto M."/>
        </authorList>
    </citation>
    <scope>NUCLEOTIDE SEQUENCE</scope>
    <source>
        <strain evidence="7">JCM 30884</strain>
    </source>
</reference>
<sequence>MKEQVLLNLTAQLTEMNSLIKKLNEDMQILRDENTRLKNENALLKEENEYLKKKLFGTKSETSHSLGFGQLSFFDEAETECEAELLEDISYKRRKKKHKDFLNIRLEALPSEEVLLTLPEEERICPRCGHKLNRVGKEFVRNEVQFIPARLKVKKIYRETFECRNCKKEGNIMMIKTGIPAPVIPHSFASAESVAHIMKEKYVNGVPLYRQEAEWKRLGLELSRATMANWIIIASKEYLIPLKERLHELLLKEHYIHCDETPVLVLNEEGKKNTTKSYMWVYANIRESKTPIRIFEYKPTRAGYNPQIFLDGFHGFVITDGYSGYNNLNGVTNAYCWAHARRKFVESIPSNIENVNETLAKQGVDMIGRLFGIEKEIDKLEPEEKARIRQERSKPVVEEFFKWCEKNLTLVSNGSKIAKAIGYAQNHKKGLSEYLNDGLLPMTNSLDERTIRPFTTGRKNWLFSASPKGAEASAAVYSIIETAKANGIDPYRYLSFIFTYLPSQDLIKHPESLDMFLPWSKQTKAYCK</sequence>
<dbReference type="Proteomes" id="UP000464754">
    <property type="component" value="Chromosome"/>
</dbReference>
<dbReference type="InterPro" id="IPR024463">
    <property type="entry name" value="Transposase_TnpC_homeodom"/>
</dbReference>
<feature type="domain" description="Transposase IS66 zinc-finger binding" evidence="3">
    <location>
        <begin position="122"/>
        <end position="166"/>
    </location>
</feature>
<dbReference type="InterPro" id="IPR039552">
    <property type="entry name" value="IS66_C"/>
</dbReference>
<evidence type="ECO:0000313" key="8">
    <source>
        <dbReference type="EMBL" id="BBK22538.1"/>
    </source>
</evidence>
<dbReference type="NCBIfam" id="NF033517">
    <property type="entry name" value="transpos_IS66"/>
    <property type="match status" value="1"/>
</dbReference>
<protein>
    <submittedName>
        <fullName evidence="7">Transposase</fullName>
    </submittedName>
</protein>
<dbReference type="InterPro" id="IPR024474">
    <property type="entry name" value="Znf_dom_IS66"/>
</dbReference>
<dbReference type="InterPro" id="IPR004291">
    <property type="entry name" value="Transposase_IS66_central"/>
</dbReference>